<accession>A0AAW1VZ36</accession>
<dbReference type="InterPro" id="IPR036691">
    <property type="entry name" value="Endo/exonu/phosph_ase_sf"/>
</dbReference>
<dbReference type="SUPFAM" id="SSF56219">
    <property type="entry name" value="DNase I-like"/>
    <property type="match status" value="1"/>
</dbReference>
<gene>
    <name evidence="2" type="ORF">M0R45_037443</name>
</gene>
<dbReference type="Gene3D" id="3.60.10.10">
    <property type="entry name" value="Endonuclease/exonuclease/phosphatase"/>
    <property type="match status" value="1"/>
</dbReference>
<dbReference type="PANTHER" id="PTHR33710:SF71">
    <property type="entry name" value="ENDONUCLEASE_EXONUCLEASE_PHOSPHATASE DOMAIN-CONTAINING PROTEIN"/>
    <property type="match status" value="1"/>
</dbReference>
<keyword evidence="3" id="KW-1185">Reference proteome</keyword>
<name>A0AAW1VZ36_RUBAR</name>
<evidence type="ECO:0000313" key="2">
    <source>
        <dbReference type="EMBL" id="KAK9913633.1"/>
    </source>
</evidence>
<feature type="domain" description="Endonuclease/exonuclease/phosphatase" evidence="1">
    <location>
        <begin position="6"/>
        <end position="168"/>
    </location>
</feature>
<dbReference type="Proteomes" id="UP001457282">
    <property type="component" value="Unassembled WGS sequence"/>
</dbReference>
<comment type="caution">
    <text evidence="2">The sequence shown here is derived from an EMBL/GenBank/DDBJ whole genome shotgun (WGS) entry which is preliminary data.</text>
</comment>
<dbReference type="EMBL" id="JBEDUW010000007">
    <property type="protein sequence ID" value="KAK9913633.1"/>
    <property type="molecule type" value="Genomic_DNA"/>
</dbReference>
<organism evidence="2 3">
    <name type="scientific">Rubus argutus</name>
    <name type="common">Southern blackberry</name>
    <dbReference type="NCBI Taxonomy" id="59490"/>
    <lineage>
        <taxon>Eukaryota</taxon>
        <taxon>Viridiplantae</taxon>
        <taxon>Streptophyta</taxon>
        <taxon>Embryophyta</taxon>
        <taxon>Tracheophyta</taxon>
        <taxon>Spermatophyta</taxon>
        <taxon>Magnoliopsida</taxon>
        <taxon>eudicotyledons</taxon>
        <taxon>Gunneridae</taxon>
        <taxon>Pentapetalae</taxon>
        <taxon>rosids</taxon>
        <taxon>fabids</taxon>
        <taxon>Rosales</taxon>
        <taxon>Rosaceae</taxon>
        <taxon>Rosoideae</taxon>
        <taxon>Rosoideae incertae sedis</taxon>
        <taxon>Rubus</taxon>
    </lineage>
</organism>
<evidence type="ECO:0000313" key="3">
    <source>
        <dbReference type="Proteomes" id="UP001457282"/>
    </source>
</evidence>
<dbReference type="InterPro" id="IPR005135">
    <property type="entry name" value="Endo/exonuclease/phosphatase"/>
</dbReference>
<dbReference type="PANTHER" id="PTHR33710">
    <property type="entry name" value="BNAC02G09200D PROTEIN"/>
    <property type="match status" value="1"/>
</dbReference>
<dbReference type="GO" id="GO:0003824">
    <property type="term" value="F:catalytic activity"/>
    <property type="evidence" value="ECO:0007669"/>
    <property type="project" value="InterPro"/>
</dbReference>
<evidence type="ECO:0000259" key="1">
    <source>
        <dbReference type="Pfam" id="PF03372"/>
    </source>
</evidence>
<protein>
    <recommendedName>
        <fullName evidence="1">Endonuclease/exonuclease/phosphatase domain-containing protein</fullName>
    </recommendedName>
</protein>
<dbReference type="Pfam" id="PF03372">
    <property type="entry name" value="Exo_endo_phos"/>
    <property type="match status" value="1"/>
</dbReference>
<proteinExistence type="predicted"/>
<dbReference type="AlphaFoldDB" id="A0AAW1VZ36"/>
<reference evidence="2 3" key="1">
    <citation type="journal article" date="2023" name="G3 (Bethesda)">
        <title>A chromosome-length genome assembly and annotation of blackberry (Rubus argutus, cv. 'Hillquist').</title>
        <authorList>
            <person name="Bruna T."/>
            <person name="Aryal R."/>
            <person name="Dudchenko O."/>
            <person name="Sargent D.J."/>
            <person name="Mead D."/>
            <person name="Buti M."/>
            <person name="Cavallini A."/>
            <person name="Hytonen T."/>
            <person name="Andres J."/>
            <person name="Pham M."/>
            <person name="Weisz D."/>
            <person name="Mascagni F."/>
            <person name="Usai G."/>
            <person name="Natali L."/>
            <person name="Bassil N."/>
            <person name="Fernandez G.E."/>
            <person name="Lomsadze A."/>
            <person name="Armour M."/>
            <person name="Olukolu B."/>
            <person name="Poorten T."/>
            <person name="Britton C."/>
            <person name="Davik J."/>
            <person name="Ashrafi H."/>
            <person name="Aiden E.L."/>
            <person name="Borodovsky M."/>
            <person name="Worthington M."/>
        </authorList>
    </citation>
    <scope>NUCLEOTIDE SEQUENCE [LARGE SCALE GENOMIC DNA]</scope>
    <source>
        <strain evidence="2">PI 553951</strain>
    </source>
</reference>
<sequence>MVDPICGAGGLALWWNSDVSVDFTFTSKNLLDTIITNKSDGKLFRATWVYGPPYRADKAEFWESASHLSTNDNCPWICVGDFNEILNCSEKDGGLPLSWNRPQFLRNFMNCNALLDVGYCGPKFTWENRRDNADLVRERLDRVLVNCHWLIDWPNTSVTHGSRIGSDHCPLIINPTPPPKKTGRAFKFEAMWVTEPECGQIIQQGWKEIINNNPMFTWNYNLFACRKALITWSKLKFPNNRRLIESISSDLALVQACCTIDRMKENELCMELSRLWDLEEIFWKQRSRLNWLLHGDRNTKFFHVTNNSTKDS</sequence>